<dbReference type="Proteomes" id="UP000198528">
    <property type="component" value="Unassembled WGS sequence"/>
</dbReference>
<keyword evidence="1" id="KW-0472">Membrane</keyword>
<proteinExistence type="predicted"/>
<sequence length="138" mass="15026">MTSKQKVASYAIVAAAAAYAVIYIAFLQGIPQTHYVFAFATILDLVAMPILLFSLGLFLMRKLRPDDATPRTPEQRTRARRALAVAIAALYALYIVLSLVARQQGGQAAASLIAILTVIFYVIEYGGFFVGLLYGMFA</sequence>
<gene>
    <name evidence="2" type="ORF">SAMN04487824_10761</name>
    <name evidence="3" type="ORF">SAMN04489857_1985</name>
</gene>
<feature type="transmembrane region" description="Helical" evidence="1">
    <location>
        <begin position="36"/>
        <end position="60"/>
    </location>
</feature>
<dbReference type="GeneID" id="78501313"/>
<keyword evidence="1" id="KW-1133">Transmembrane helix</keyword>
<dbReference type="RefSeq" id="WP_090846073.1">
    <property type="nucleotide sequence ID" value="NZ_FMZL01000007.1"/>
</dbReference>
<keyword evidence="4" id="KW-1185">Reference proteome</keyword>
<evidence type="ECO:0000256" key="1">
    <source>
        <dbReference type="SAM" id="Phobius"/>
    </source>
</evidence>
<feature type="transmembrane region" description="Helical" evidence="1">
    <location>
        <begin position="113"/>
        <end position="137"/>
    </location>
</feature>
<evidence type="ECO:0000313" key="4">
    <source>
        <dbReference type="Proteomes" id="UP000198528"/>
    </source>
</evidence>
<accession>A0A1H1NUU9</accession>
<protein>
    <submittedName>
        <fullName evidence="3">Uncharacterized protein</fullName>
    </submittedName>
</protein>
<feature type="transmembrane region" description="Helical" evidence="1">
    <location>
        <begin position="7"/>
        <end position="30"/>
    </location>
</feature>
<dbReference type="AlphaFoldDB" id="A0A1H1NUU9"/>
<dbReference type="EMBL" id="FMZL01000007">
    <property type="protein sequence ID" value="SDC28372.1"/>
    <property type="molecule type" value="Genomic_DNA"/>
</dbReference>
<reference evidence="3" key="1">
    <citation type="submission" date="2016-10" db="EMBL/GenBank/DDBJ databases">
        <authorList>
            <person name="de Groot N.N."/>
        </authorList>
    </citation>
    <scope>NUCLEOTIDE SEQUENCE [LARGE SCALE GENOMIC DNA]</scope>
    <source>
        <strain evidence="2">DSM 22619</strain>
        <strain evidence="3">DSM 22620</strain>
    </source>
</reference>
<evidence type="ECO:0000313" key="5">
    <source>
        <dbReference type="Proteomes" id="UP000199480"/>
    </source>
</evidence>
<dbReference type="Proteomes" id="UP000199480">
    <property type="component" value="Chromosome I"/>
</dbReference>
<organism evidence="3 5">
    <name type="scientific">Parafannyhessea umbonata</name>
    <dbReference type="NCBI Taxonomy" id="604330"/>
    <lineage>
        <taxon>Bacteria</taxon>
        <taxon>Bacillati</taxon>
        <taxon>Actinomycetota</taxon>
        <taxon>Coriobacteriia</taxon>
        <taxon>Coriobacteriales</taxon>
        <taxon>Atopobiaceae</taxon>
        <taxon>Parafannyhessea</taxon>
    </lineage>
</organism>
<name>A0A1H1NUU9_9ACTN</name>
<reference evidence="4 5" key="2">
    <citation type="submission" date="2016-10" db="EMBL/GenBank/DDBJ databases">
        <authorList>
            <person name="Varghese N."/>
            <person name="Submissions S."/>
        </authorList>
    </citation>
    <scope>NUCLEOTIDE SEQUENCE [LARGE SCALE GENOMIC DNA]</scope>
    <source>
        <strain evidence="4">DSM 22619</strain>
        <strain evidence="5">DSM 22620</strain>
    </source>
</reference>
<dbReference type="EMBL" id="LT629759">
    <property type="protein sequence ID" value="SDS02545.1"/>
    <property type="molecule type" value="Genomic_DNA"/>
</dbReference>
<feature type="transmembrane region" description="Helical" evidence="1">
    <location>
        <begin position="81"/>
        <end position="101"/>
    </location>
</feature>
<keyword evidence="1" id="KW-0812">Transmembrane</keyword>
<evidence type="ECO:0000313" key="2">
    <source>
        <dbReference type="EMBL" id="SDC28372.1"/>
    </source>
</evidence>
<evidence type="ECO:0000313" key="3">
    <source>
        <dbReference type="EMBL" id="SDS02545.1"/>
    </source>
</evidence>